<dbReference type="Pfam" id="PF00441">
    <property type="entry name" value="Acyl-CoA_dh_1"/>
    <property type="match status" value="1"/>
</dbReference>
<dbReference type="GO" id="GO:0050660">
    <property type="term" value="F:flavin adenine dinucleotide binding"/>
    <property type="evidence" value="ECO:0007669"/>
    <property type="project" value="InterPro"/>
</dbReference>
<dbReference type="PANTHER" id="PTHR43884:SF9">
    <property type="entry name" value="COMPLEX I ASSEMBLY FACTOR ACAD9, MITOCHONDRIAL"/>
    <property type="match status" value="1"/>
</dbReference>
<feature type="domain" description="ACAD9/ACADV-like C-terminal" evidence="13">
    <location>
        <begin position="524"/>
        <end position="641"/>
    </location>
</feature>
<dbReference type="InterPro" id="IPR009100">
    <property type="entry name" value="AcylCoA_DH/oxidase_NM_dom_sf"/>
</dbReference>
<keyword evidence="4 9" id="KW-0285">Flavoprotein</keyword>
<dbReference type="InterPro" id="IPR009075">
    <property type="entry name" value="AcylCo_DH/oxidase_C"/>
</dbReference>
<dbReference type="InterPro" id="IPR046373">
    <property type="entry name" value="Acyl-CoA_Oxase/DH_mid-dom_sf"/>
</dbReference>
<name>A0AAN9YAB4_9HEMI</name>
<dbReference type="GO" id="GO:0006631">
    <property type="term" value="P:fatty acid metabolic process"/>
    <property type="evidence" value="ECO:0007669"/>
    <property type="project" value="UniProtKB-ARBA"/>
</dbReference>
<accession>A0AAN9YAB4</accession>
<evidence type="ECO:0000256" key="7">
    <source>
        <dbReference type="ARBA" id="ARBA00023002"/>
    </source>
</evidence>
<dbReference type="Gene3D" id="1.20.140.10">
    <property type="entry name" value="Butyryl-CoA Dehydrogenase, subunit A, domain 3"/>
    <property type="match status" value="2"/>
</dbReference>
<evidence type="ECO:0008006" key="16">
    <source>
        <dbReference type="Google" id="ProtNLM"/>
    </source>
</evidence>
<dbReference type="Pfam" id="PF02770">
    <property type="entry name" value="Acyl-CoA_dh_M"/>
    <property type="match status" value="1"/>
</dbReference>
<evidence type="ECO:0000256" key="1">
    <source>
        <dbReference type="ARBA" id="ARBA00001974"/>
    </source>
</evidence>
<dbReference type="InterPro" id="IPR037069">
    <property type="entry name" value="AcylCoA_DH/ox_N_sf"/>
</dbReference>
<feature type="domain" description="Acyl-CoA dehydrogenase/oxidase N-terminal" evidence="12">
    <location>
        <begin position="90"/>
        <end position="192"/>
    </location>
</feature>
<comment type="cofactor">
    <cofactor evidence="1 9">
        <name>FAD</name>
        <dbReference type="ChEBI" id="CHEBI:57692"/>
    </cofactor>
</comment>
<dbReference type="SUPFAM" id="SSF56645">
    <property type="entry name" value="Acyl-CoA dehydrogenase NM domain-like"/>
    <property type="match status" value="1"/>
</dbReference>
<dbReference type="InterPro" id="IPR049448">
    <property type="entry name" value="ACAD9/ACADV-like_C"/>
</dbReference>
<comment type="subcellular location">
    <subcellularLocation>
        <location evidence="2">Mitochondrion</location>
    </subcellularLocation>
</comment>
<evidence type="ECO:0000256" key="8">
    <source>
        <dbReference type="ARBA" id="ARBA00023128"/>
    </source>
</evidence>
<dbReference type="PANTHER" id="PTHR43884">
    <property type="entry name" value="ACYL-COA DEHYDROGENASE"/>
    <property type="match status" value="1"/>
</dbReference>
<dbReference type="InterPro" id="IPR013786">
    <property type="entry name" value="AcylCoA_DH/ox_N"/>
</dbReference>
<dbReference type="EMBL" id="JBBCAQ010000006">
    <property type="protein sequence ID" value="KAK7603335.1"/>
    <property type="molecule type" value="Genomic_DNA"/>
</dbReference>
<evidence type="ECO:0000259" key="12">
    <source>
        <dbReference type="Pfam" id="PF02771"/>
    </source>
</evidence>
<dbReference type="SUPFAM" id="SSF47203">
    <property type="entry name" value="Acyl-CoA dehydrogenase C-terminal domain-like"/>
    <property type="match status" value="1"/>
</dbReference>
<evidence type="ECO:0000259" key="11">
    <source>
        <dbReference type="Pfam" id="PF02770"/>
    </source>
</evidence>
<protein>
    <recommendedName>
        <fullName evidence="16">Acyl-CoA dehydrogenase</fullName>
    </recommendedName>
</protein>
<dbReference type="Gene3D" id="2.40.110.10">
    <property type="entry name" value="Butyryl-CoA Dehydrogenase, subunit A, domain 2"/>
    <property type="match status" value="1"/>
</dbReference>
<evidence type="ECO:0000256" key="3">
    <source>
        <dbReference type="ARBA" id="ARBA00009347"/>
    </source>
</evidence>
<reference evidence="14 15" key="1">
    <citation type="submission" date="2024-03" db="EMBL/GenBank/DDBJ databases">
        <title>Adaptation during the transition from Ophiocordyceps entomopathogen to insect associate is accompanied by gene loss and intensified selection.</title>
        <authorList>
            <person name="Ward C.M."/>
            <person name="Onetto C.A."/>
            <person name="Borneman A.R."/>
        </authorList>
    </citation>
    <scope>NUCLEOTIDE SEQUENCE [LARGE SCALE GENOMIC DNA]</scope>
    <source>
        <strain evidence="14">AWRI1</strain>
        <tissue evidence="14">Single Adult Female</tissue>
    </source>
</reference>
<keyword evidence="7 9" id="KW-0560">Oxidoreductase</keyword>
<dbReference type="InterPro" id="IPR006091">
    <property type="entry name" value="Acyl-CoA_Oxase/DH_mid-dom"/>
</dbReference>
<evidence type="ECO:0000313" key="15">
    <source>
        <dbReference type="Proteomes" id="UP001367676"/>
    </source>
</evidence>
<keyword evidence="15" id="KW-1185">Reference proteome</keyword>
<dbReference type="Gene3D" id="1.10.540.10">
    <property type="entry name" value="Acyl-CoA dehydrogenase/oxidase, N-terminal domain"/>
    <property type="match status" value="1"/>
</dbReference>
<dbReference type="GO" id="GO:0005739">
    <property type="term" value="C:mitochondrion"/>
    <property type="evidence" value="ECO:0007669"/>
    <property type="project" value="UniProtKB-SubCell"/>
</dbReference>
<organism evidence="14 15">
    <name type="scientific">Parthenolecanium corni</name>
    <dbReference type="NCBI Taxonomy" id="536013"/>
    <lineage>
        <taxon>Eukaryota</taxon>
        <taxon>Metazoa</taxon>
        <taxon>Ecdysozoa</taxon>
        <taxon>Arthropoda</taxon>
        <taxon>Hexapoda</taxon>
        <taxon>Insecta</taxon>
        <taxon>Pterygota</taxon>
        <taxon>Neoptera</taxon>
        <taxon>Paraneoptera</taxon>
        <taxon>Hemiptera</taxon>
        <taxon>Sternorrhyncha</taxon>
        <taxon>Coccoidea</taxon>
        <taxon>Coccidae</taxon>
        <taxon>Parthenolecanium</taxon>
    </lineage>
</organism>
<dbReference type="GO" id="GO:0003995">
    <property type="term" value="F:acyl-CoA dehydrogenase activity"/>
    <property type="evidence" value="ECO:0007669"/>
    <property type="project" value="TreeGrafter"/>
</dbReference>
<dbReference type="Proteomes" id="UP001367676">
    <property type="component" value="Unassembled WGS sequence"/>
</dbReference>
<dbReference type="Pfam" id="PF02771">
    <property type="entry name" value="Acyl-CoA_dh_N"/>
    <property type="match status" value="1"/>
</dbReference>
<evidence type="ECO:0000256" key="6">
    <source>
        <dbReference type="ARBA" id="ARBA00022946"/>
    </source>
</evidence>
<gene>
    <name evidence="14" type="ORF">V9T40_003334</name>
</gene>
<dbReference type="Pfam" id="PF21343">
    <property type="entry name" value="ACAD9-ACADV_C"/>
    <property type="match status" value="1"/>
</dbReference>
<evidence type="ECO:0000259" key="10">
    <source>
        <dbReference type="Pfam" id="PF00441"/>
    </source>
</evidence>
<evidence type="ECO:0000256" key="2">
    <source>
        <dbReference type="ARBA" id="ARBA00004173"/>
    </source>
</evidence>
<keyword evidence="6" id="KW-0809">Transit peptide</keyword>
<evidence type="ECO:0000313" key="14">
    <source>
        <dbReference type="EMBL" id="KAK7603335.1"/>
    </source>
</evidence>
<feature type="domain" description="Acyl-CoA dehydrogenase/oxidase C-terminal" evidence="10">
    <location>
        <begin position="320"/>
        <end position="466"/>
    </location>
</feature>
<keyword evidence="5 9" id="KW-0274">FAD</keyword>
<evidence type="ECO:0000256" key="4">
    <source>
        <dbReference type="ARBA" id="ARBA00022630"/>
    </source>
</evidence>
<evidence type="ECO:0000256" key="5">
    <source>
        <dbReference type="ARBA" id="ARBA00022827"/>
    </source>
</evidence>
<comment type="similarity">
    <text evidence="3 9">Belongs to the acyl-CoA dehydrogenase family.</text>
</comment>
<evidence type="ECO:0000259" key="13">
    <source>
        <dbReference type="Pfam" id="PF21343"/>
    </source>
</evidence>
<dbReference type="AlphaFoldDB" id="A0AAN9YAB4"/>
<dbReference type="InterPro" id="IPR036250">
    <property type="entry name" value="AcylCo_DH-like_C"/>
</dbReference>
<sequence length="652" mass="74333">MNKFSCLFGSKYSLRQKFGQKCYSQRYGFAASLVEHLEETELQAKYKPIDRLPVKPPFVKNLFRGKFDTDFLAFPEFMPEARVELLERNAEVVRKLVDDNVDPARIDGKAAVPDELIEKLASLKLFGLMAPRSVGGAEFTHTERARIMEIVGESPSVGVLLFQNETLGHKLIAAHGDDYQKEKLLKSLITGKKYATLCFGEANCGSDATKFETQAVRSGTDWLLHGTKVWVPNADNADLFIVVAKIRLTHETPQNPYYAEEGEEPFTPEDVGFFLVERNAANVRVGPRYDTVGLRGVPMCEVTFDNVVVPDAMVLTDFFRGYDVVKRMFAEDRYAIGSIALATLKRALREAAEYSVQRRVRDVNLYQYEFAQRRLGRMALQAYAIESVIYFTTGIMDMYEGQDCEVENAIAKVFCTEAALAAVNDAMQLMGGQALLEDSSFTRYHRDLRALTLFDHHNDLYRGLIALNSLQYISAAVSETIMAKRNPLFYTMKNFRSTFTMRFMKNDEDDPHLYLRLKDNLHPSLMFLADQLEACVLRFEHAIIKTLSMLGPETVHDQMYLRRIADCASLLYTMTAVLSRASRAYCIGSENADDELVLAETFVRDSHDSFKELVNGLHYGEYYVTDHNFKRLSHRTVESKKYFLPEPYKLNY</sequence>
<feature type="domain" description="Acyl-CoA oxidase/dehydrogenase middle" evidence="11">
    <location>
        <begin position="198"/>
        <end position="307"/>
    </location>
</feature>
<comment type="caution">
    <text evidence="14">The sequence shown here is derived from an EMBL/GenBank/DDBJ whole genome shotgun (WGS) entry which is preliminary data.</text>
</comment>
<keyword evidence="8" id="KW-0496">Mitochondrion</keyword>
<proteinExistence type="inferred from homology"/>
<evidence type="ECO:0000256" key="9">
    <source>
        <dbReference type="RuleBase" id="RU362125"/>
    </source>
</evidence>